<evidence type="ECO:0000313" key="3">
    <source>
        <dbReference type="Proteomes" id="UP001150925"/>
    </source>
</evidence>
<dbReference type="EMBL" id="JANBPY010001001">
    <property type="protein sequence ID" value="KAJ1962202.1"/>
    <property type="molecule type" value="Genomic_DNA"/>
</dbReference>
<feature type="compositionally biased region" description="Low complexity" evidence="1">
    <location>
        <begin position="438"/>
        <end position="449"/>
    </location>
</feature>
<proteinExistence type="predicted"/>
<feature type="region of interest" description="Disordered" evidence="1">
    <location>
        <begin position="265"/>
        <end position="299"/>
    </location>
</feature>
<dbReference type="OrthoDB" id="5600555at2759"/>
<gene>
    <name evidence="2" type="ORF">IWQ62_003607</name>
</gene>
<organism evidence="2 3">
    <name type="scientific">Dispira parvispora</name>
    <dbReference type="NCBI Taxonomy" id="1520584"/>
    <lineage>
        <taxon>Eukaryota</taxon>
        <taxon>Fungi</taxon>
        <taxon>Fungi incertae sedis</taxon>
        <taxon>Zoopagomycota</taxon>
        <taxon>Kickxellomycotina</taxon>
        <taxon>Dimargaritomycetes</taxon>
        <taxon>Dimargaritales</taxon>
        <taxon>Dimargaritaceae</taxon>
        <taxon>Dispira</taxon>
    </lineage>
</organism>
<dbReference type="AlphaFoldDB" id="A0A9W8ATV1"/>
<feature type="region of interest" description="Disordered" evidence="1">
    <location>
        <begin position="116"/>
        <end position="152"/>
    </location>
</feature>
<feature type="compositionally biased region" description="Basic residues" evidence="1">
    <location>
        <begin position="265"/>
        <end position="275"/>
    </location>
</feature>
<dbReference type="Proteomes" id="UP001150925">
    <property type="component" value="Unassembled WGS sequence"/>
</dbReference>
<feature type="compositionally biased region" description="Low complexity" evidence="1">
    <location>
        <begin position="505"/>
        <end position="520"/>
    </location>
</feature>
<accession>A0A9W8ATV1</accession>
<evidence type="ECO:0000256" key="1">
    <source>
        <dbReference type="SAM" id="MobiDB-lite"/>
    </source>
</evidence>
<protein>
    <submittedName>
        <fullName evidence="2">Uncharacterized protein</fullName>
    </submittedName>
</protein>
<reference evidence="2" key="1">
    <citation type="submission" date="2022-07" db="EMBL/GenBank/DDBJ databases">
        <title>Phylogenomic reconstructions and comparative analyses of Kickxellomycotina fungi.</title>
        <authorList>
            <person name="Reynolds N.K."/>
            <person name="Stajich J.E."/>
            <person name="Barry K."/>
            <person name="Grigoriev I.V."/>
            <person name="Crous P."/>
            <person name="Smith M.E."/>
        </authorList>
    </citation>
    <scope>NUCLEOTIDE SEQUENCE</scope>
    <source>
        <strain evidence="2">RSA 1196</strain>
    </source>
</reference>
<name>A0A9W8ATV1_9FUNG</name>
<feature type="region of interest" description="Disordered" evidence="1">
    <location>
        <begin position="500"/>
        <end position="520"/>
    </location>
</feature>
<feature type="region of interest" description="Disordered" evidence="1">
    <location>
        <begin position="423"/>
        <end position="477"/>
    </location>
</feature>
<evidence type="ECO:0000313" key="2">
    <source>
        <dbReference type="EMBL" id="KAJ1962202.1"/>
    </source>
</evidence>
<feature type="region of interest" description="Disordered" evidence="1">
    <location>
        <begin position="21"/>
        <end position="45"/>
    </location>
</feature>
<sequence length="575" mass="62220">MSLAHLTPDRCSAVLEWLHDPNGESNPPPPSTCGAGYGSKRTTRSRRKWRSTHVVDGALVEAYVLNNCRVKPLPVPPSPSSASPVMPPNQPSNPWAECYAVYPPVPSLPLRKSSVGSVLPTPRTPPDSPEVRALSTRETPVQPCPPPLPVIMRPQPVPGTVLGCTGPGSGLRWIPSKHLVINITRPRPSGDSTHSLPLADQSMHSERQCVRFLENKSMVSLTTRWIGDSEGYNSPSADIFSGSSTGISSSPSHSNVLSSSKGLVRKASRAAKHPKPVISSPFSSSPSTMVSVDDSNHHHRPSRFPLSFHKPPTLLPTVETHAPNSLASTASTNVETLILKLYDFWNQESVLAKEASRSPPPTVAPEMPHIRHTAMQHQNSELDTFYDCGTHGSVTHPSVDPLAAYGPSQINIPPMATNQTAMNTWTSPPHSPVWSDTSSCSASPQPQSPLVHSSRSVKDDMTNMREPGRSGKRFIKSRHQSAAAVLPRLITERPITAGGHMGGYTTASNNNHNNNNASTATSASSSLSLELYAEHQFLQQRRVLKHIFFEALVTEPSMINITMILFTNKVSVSSV</sequence>
<feature type="compositionally biased region" description="Basic and acidic residues" evidence="1">
    <location>
        <begin position="456"/>
        <end position="469"/>
    </location>
</feature>
<comment type="caution">
    <text evidence="2">The sequence shown here is derived from an EMBL/GenBank/DDBJ whole genome shotgun (WGS) entry which is preliminary data.</text>
</comment>
<feature type="compositionally biased region" description="Low complexity" evidence="1">
    <location>
        <begin position="276"/>
        <end position="293"/>
    </location>
</feature>
<keyword evidence="3" id="KW-1185">Reference proteome</keyword>